<dbReference type="InterPro" id="IPR006171">
    <property type="entry name" value="TOPRIM_dom"/>
</dbReference>
<dbReference type="Gene3D" id="3.40.1360.10">
    <property type="match status" value="1"/>
</dbReference>
<dbReference type="Proteomes" id="UP000234341">
    <property type="component" value="Unassembled WGS sequence"/>
</dbReference>
<protein>
    <recommendedName>
        <fullName evidence="1">Toprim domain-containing protein</fullName>
    </recommendedName>
</protein>
<dbReference type="Pfam" id="PF13362">
    <property type="entry name" value="Toprim_3"/>
    <property type="match status" value="1"/>
</dbReference>
<reference evidence="2 3" key="1">
    <citation type="submission" date="2017-12" db="EMBL/GenBank/DDBJ databases">
        <title>Genome sequence of the active heterotrophic nitrifier-denitrifier, Cupriavidus pauculus UM1.</title>
        <authorList>
            <person name="Putonti C."/>
            <person name="Castignetti D."/>
        </authorList>
    </citation>
    <scope>NUCLEOTIDE SEQUENCE [LARGE SCALE GENOMIC DNA]</scope>
    <source>
        <strain evidence="2 3">UM1</strain>
    </source>
</reference>
<evidence type="ECO:0000259" key="1">
    <source>
        <dbReference type="Pfam" id="PF13362"/>
    </source>
</evidence>
<proteinExistence type="predicted"/>
<dbReference type="InterPro" id="IPR034154">
    <property type="entry name" value="TOPRIM_DnaG/twinkle"/>
</dbReference>
<dbReference type="EMBL" id="PJRP01000010">
    <property type="protein sequence ID" value="PLP98703.1"/>
    <property type="molecule type" value="Genomic_DNA"/>
</dbReference>
<dbReference type="AlphaFoldDB" id="A0A2N5C915"/>
<gene>
    <name evidence="2" type="ORF">CYJ10_20600</name>
</gene>
<comment type="caution">
    <text evidence="2">The sequence shown here is derived from an EMBL/GenBank/DDBJ whole genome shotgun (WGS) entry which is preliminary data.</text>
</comment>
<evidence type="ECO:0000313" key="3">
    <source>
        <dbReference type="Proteomes" id="UP000234341"/>
    </source>
</evidence>
<organism evidence="2 3">
    <name type="scientific">Cupriavidus pauculus</name>
    <dbReference type="NCBI Taxonomy" id="82633"/>
    <lineage>
        <taxon>Bacteria</taxon>
        <taxon>Pseudomonadati</taxon>
        <taxon>Pseudomonadota</taxon>
        <taxon>Betaproteobacteria</taxon>
        <taxon>Burkholderiales</taxon>
        <taxon>Burkholderiaceae</taxon>
        <taxon>Cupriavidus</taxon>
    </lineage>
</organism>
<accession>A0A2N5C915</accession>
<sequence length="301" mass="32780">MSDFRDFAVSHGYDIGDPVPDGKVHRFRTEEDRPGQRSGWYVSHGQRATLGDFRRGDWCANWHASVPLPSPLRRARVTQIRANSIGRVQPTPDTRFAERFRAATQVWHRHDYLRRKGVNAGGLLRVEGQLLLVPLRTMTDDIAGLQTIDPTGNKRFVPGSSIKGNGFQIGRIDTRDTTPHAPRLLICEGVATGLSLHACTGLCTVVAMNCGNLLHVALRWHALYPGAVIVVCADDDDPTSTGKSNPGITHALAAASAIGGRVCWPVFSFPVTGKSDFNDMHLDEGAASVADRVFAVVEGLQ</sequence>
<evidence type="ECO:0000313" key="2">
    <source>
        <dbReference type="EMBL" id="PLP98703.1"/>
    </source>
</evidence>
<dbReference type="CDD" id="cd01029">
    <property type="entry name" value="TOPRIM_primases"/>
    <property type="match status" value="1"/>
</dbReference>
<feature type="domain" description="Toprim" evidence="1">
    <location>
        <begin position="184"/>
        <end position="286"/>
    </location>
</feature>
<name>A0A2N5C915_9BURK</name>
<dbReference type="OrthoDB" id="110640at2"/>